<protein>
    <recommendedName>
        <fullName evidence="1">receptor protein-tyrosine kinase</fullName>
        <ecNumber evidence="1">2.7.10.1</ecNumber>
    </recommendedName>
</protein>
<sequence length="58" mass="6396">MELAIIVGIVLLVFAAATATVLLEDRRAQRREALRRKARLARMGEVDPLAPGRLRVDG</sequence>
<gene>
    <name evidence="5" type="ORF">GCM10009754_47010</name>
</gene>
<evidence type="ECO:0000313" key="5">
    <source>
        <dbReference type="EMBL" id="GAA1968585.1"/>
    </source>
</evidence>
<reference evidence="5 6" key="1">
    <citation type="journal article" date="2019" name="Int. J. Syst. Evol. Microbiol.">
        <title>The Global Catalogue of Microorganisms (GCM) 10K type strain sequencing project: providing services to taxonomists for standard genome sequencing and annotation.</title>
        <authorList>
            <consortium name="The Broad Institute Genomics Platform"/>
            <consortium name="The Broad Institute Genome Sequencing Center for Infectious Disease"/>
            <person name="Wu L."/>
            <person name="Ma J."/>
        </authorList>
    </citation>
    <scope>NUCLEOTIDE SEQUENCE [LARGE SCALE GENOMIC DNA]</scope>
    <source>
        <strain evidence="5 6">JCM 14545</strain>
    </source>
</reference>
<dbReference type="Gene3D" id="6.10.250.2930">
    <property type="match status" value="1"/>
</dbReference>
<dbReference type="EMBL" id="BAAANN010000019">
    <property type="protein sequence ID" value="GAA1968585.1"/>
    <property type="molecule type" value="Genomic_DNA"/>
</dbReference>
<evidence type="ECO:0000256" key="1">
    <source>
        <dbReference type="ARBA" id="ARBA00011902"/>
    </source>
</evidence>
<name>A0ABN2RG37_9PSEU</name>
<keyword evidence="2" id="KW-0808">Transferase</keyword>
<dbReference type="Proteomes" id="UP001501116">
    <property type="component" value="Unassembled WGS sequence"/>
</dbReference>
<organism evidence="5 6">
    <name type="scientific">Amycolatopsis minnesotensis</name>
    <dbReference type="NCBI Taxonomy" id="337894"/>
    <lineage>
        <taxon>Bacteria</taxon>
        <taxon>Bacillati</taxon>
        <taxon>Actinomycetota</taxon>
        <taxon>Actinomycetes</taxon>
        <taxon>Pseudonocardiales</taxon>
        <taxon>Pseudonocardiaceae</taxon>
        <taxon>Amycolatopsis</taxon>
    </lineage>
</organism>
<evidence type="ECO:0000256" key="4">
    <source>
        <dbReference type="ARBA" id="ARBA00023137"/>
    </source>
</evidence>
<keyword evidence="3" id="KW-0418">Kinase</keyword>
<dbReference type="EC" id="2.7.10.1" evidence="1"/>
<comment type="caution">
    <text evidence="5">The sequence shown here is derived from an EMBL/GenBank/DDBJ whole genome shotgun (WGS) entry which is preliminary data.</text>
</comment>
<keyword evidence="6" id="KW-1185">Reference proteome</keyword>
<proteinExistence type="predicted"/>
<dbReference type="RefSeq" id="WP_344422633.1">
    <property type="nucleotide sequence ID" value="NZ_BAAANN010000019.1"/>
</dbReference>
<evidence type="ECO:0000313" key="6">
    <source>
        <dbReference type="Proteomes" id="UP001501116"/>
    </source>
</evidence>
<keyword evidence="4" id="KW-0829">Tyrosine-protein kinase</keyword>
<evidence type="ECO:0000256" key="2">
    <source>
        <dbReference type="ARBA" id="ARBA00022679"/>
    </source>
</evidence>
<accession>A0ABN2RG37</accession>
<dbReference type="InterPro" id="IPR044912">
    <property type="entry name" value="Egfr_JX_dom"/>
</dbReference>
<evidence type="ECO:0000256" key="3">
    <source>
        <dbReference type="ARBA" id="ARBA00022777"/>
    </source>
</evidence>